<dbReference type="EMBL" id="CAUJNA010000160">
    <property type="protein sequence ID" value="CAJ1372875.1"/>
    <property type="molecule type" value="Genomic_DNA"/>
</dbReference>
<reference evidence="1" key="1">
    <citation type="submission" date="2023-08" db="EMBL/GenBank/DDBJ databases">
        <authorList>
            <person name="Chen Y."/>
            <person name="Shah S."/>
            <person name="Dougan E. K."/>
            <person name="Thang M."/>
            <person name="Chan C."/>
        </authorList>
    </citation>
    <scope>NUCLEOTIDE SEQUENCE</scope>
</reference>
<organism evidence="1 2">
    <name type="scientific">Effrenium voratum</name>
    <dbReference type="NCBI Taxonomy" id="2562239"/>
    <lineage>
        <taxon>Eukaryota</taxon>
        <taxon>Sar</taxon>
        <taxon>Alveolata</taxon>
        <taxon>Dinophyceae</taxon>
        <taxon>Suessiales</taxon>
        <taxon>Symbiodiniaceae</taxon>
        <taxon>Effrenium</taxon>
    </lineage>
</organism>
<dbReference type="Pfam" id="PF10188">
    <property type="entry name" value="Oscp1"/>
    <property type="match status" value="1"/>
</dbReference>
<protein>
    <submittedName>
        <fullName evidence="1">Uncharacterized protein</fullName>
    </submittedName>
</protein>
<dbReference type="PANTHER" id="PTHR21439">
    <property type="entry name" value="OXIDORED-NITRO DOMAIN-CONTAINING PROTEIN"/>
    <property type="match status" value="1"/>
</dbReference>
<name>A0AA36HPC8_9DINO</name>
<keyword evidence="2" id="KW-1185">Reference proteome</keyword>
<proteinExistence type="predicted"/>
<evidence type="ECO:0000313" key="2">
    <source>
        <dbReference type="Proteomes" id="UP001178507"/>
    </source>
</evidence>
<evidence type="ECO:0000313" key="1">
    <source>
        <dbReference type="EMBL" id="CAJ1372875.1"/>
    </source>
</evidence>
<dbReference type="InterPro" id="IPR019332">
    <property type="entry name" value="OSCP1"/>
</dbReference>
<sequence length="196" mass="21835">MAAGALMSMPVLIVNMGGEMVYILAQRLQAQQIPSSKGQKVLCDVVRTMYYPRFIEELFKPQEIYSLQSTRQIFDRLAHSSIMRLNESSMGKLFDLMIMGFKLQLMSVASPREIVDVTTNHLEELRRLAGDGEGVSALVDECVKQVNQAYGQMGLSDLCSMRHSLATFVQGCKVKVSLFLHEGTQKSDGSFSTCQP</sequence>
<dbReference type="AlphaFoldDB" id="A0AA36HPC8"/>
<dbReference type="PANTHER" id="PTHR21439:SF0">
    <property type="entry name" value="PROTEIN OSCP1"/>
    <property type="match status" value="1"/>
</dbReference>
<dbReference type="GO" id="GO:0005737">
    <property type="term" value="C:cytoplasm"/>
    <property type="evidence" value="ECO:0007669"/>
    <property type="project" value="TreeGrafter"/>
</dbReference>
<dbReference type="Proteomes" id="UP001178507">
    <property type="component" value="Unassembled WGS sequence"/>
</dbReference>
<gene>
    <name evidence="1" type="ORF">EVOR1521_LOCUS2858</name>
</gene>
<comment type="caution">
    <text evidence="1">The sequence shown here is derived from an EMBL/GenBank/DDBJ whole genome shotgun (WGS) entry which is preliminary data.</text>
</comment>
<dbReference type="GO" id="GO:0005886">
    <property type="term" value="C:plasma membrane"/>
    <property type="evidence" value="ECO:0007669"/>
    <property type="project" value="TreeGrafter"/>
</dbReference>
<accession>A0AA36HPC8</accession>